<feature type="transmembrane region" description="Helical" evidence="1">
    <location>
        <begin position="81"/>
        <end position="100"/>
    </location>
</feature>
<dbReference type="EMBL" id="BARU01022701">
    <property type="protein sequence ID" value="GAH59735.1"/>
    <property type="molecule type" value="Genomic_DNA"/>
</dbReference>
<dbReference type="AlphaFoldDB" id="X1HRN8"/>
<keyword evidence="1" id="KW-0812">Transmembrane</keyword>
<protein>
    <recommendedName>
        <fullName evidence="3">VIT family protein</fullName>
    </recommendedName>
</protein>
<organism evidence="2">
    <name type="scientific">marine sediment metagenome</name>
    <dbReference type="NCBI Taxonomy" id="412755"/>
    <lineage>
        <taxon>unclassified sequences</taxon>
        <taxon>metagenomes</taxon>
        <taxon>ecological metagenomes</taxon>
    </lineage>
</organism>
<evidence type="ECO:0000313" key="2">
    <source>
        <dbReference type="EMBL" id="GAH59735.1"/>
    </source>
</evidence>
<keyword evidence="1" id="KW-1133">Transmembrane helix</keyword>
<name>X1HRN8_9ZZZZ</name>
<accession>X1HRN8</accession>
<sequence length="133" mass="13875">MGVSGASSAYVSETAERRRELSELEGAMVADLEKSLHGDAVRWVPLLIGLVNGSAPLIISVLILVPLWLARAGISLPLSPLYAAIIVALLSAFLLGVYLGRIAGTSWLLSGVRTLSIALVTAALIYLFTGSSA</sequence>
<evidence type="ECO:0008006" key="3">
    <source>
        <dbReference type="Google" id="ProtNLM"/>
    </source>
</evidence>
<feature type="transmembrane region" description="Helical" evidence="1">
    <location>
        <begin position="43"/>
        <end position="69"/>
    </location>
</feature>
<evidence type="ECO:0000256" key="1">
    <source>
        <dbReference type="SAM" id="Phobius"/>
    </source>
</evidence>
<gene>
    <name evidence="2" type="ORF">S03H2_36935</name>
</gene>
<proteinExistence type="predicted"/>
<comment type="caution">
    <text evidence="2">The sequence shown here is derived from an EMBL/GenBank/DDBJ whole genome shotgun (WGS) entry which is preliminary data.</text>
</comment>
<reference evidence="2" key="1">
    <citation type="journal article" date="2014" name="Front. Microbiol.">
        <title>High frequency of phylogenetically diverse reductive dehalogenase-homologous genes in deep subseafloor sedimentary metagenomes.</title>
        <authorList>
            <person name="Kawai M."/>
            <person name="Futagami T."/>
            <person name="Toyoda A."/>
            <person name="Takaki Y."/>
            <person name="Nishi S."/>
            <person name="Hori S."/>
            <person name="Arai W."/>
            <person name="Tsubouchi T."/>
            <person name="Morono Y."/>
            <person name="Uchiyama I."/>
            <person name="Ito T."/>
            <person name="Fujiyama A."/>
            <person name="Inagaki F."/>
            <person name="Takami H."/>
        </authorList>
    </citation>
    <scope>NUCLEOTIDE SEQUENCE</scope>
    <source>
        <strain evidence="2">Expedition CK06-06</strain>
    </source>
</reference>
<feature type="transmembrane region" description="Helical" evidence="1">
    <location>
        <begin position="106"/>
        <end position="128"/>
    </location>
</feature>
<keyword evidence="1" id="KW-0472">Membrane</keyword>